<dbReference type="GeneID" id="76425227"/>
<dbReference type="GO" id="GO:0032259">
    <property type="term" value="P:methylation"/>
    <property type="evidence" value="ECO:0007669"/>
    <property type="project" value="UniProtKB-KW"/>
</dbReference>
<protein>
    <submittedName>
        <fullName evidence="2">Class I SAM-dependent methyltransferase</fullName>
    </submittedName>
</protein>
<dbReference type="RefSeq" id="WP_265581231.1">
    <property type="nucleotide sequence ID" value="NZ_CP036172.1"/>
</dbReference>
<reference evidence="2" key="1">
    <citation type="journal article" date="2001" name="Int. J. Syst. Evol. Microbiol.">
        <title>Methanofollis aquaemaris sp. nov., a methanogen isolated from an aquaculture fish pond.</title>
        <authorList>
            <person name="Lai M.C."/>
            <person name="Chen S.C."/>
        </authorList>
    </citation>
    <scope>NUCLEOTIDE SEQUENCE</scope>
    <source>
        <strain evidence="2">N2F9704</strain>
    </source>
</reference>
<proteinExistence type="predicted"/>
<dbReference type="Gene3D" id="3.40.50.150">
    <property type="entry name" value="Vaccinia Virus protein VP39"/>
    <property type="match status" value="1"/>
</dbReference>
<dbReference type="EMBL" id="CP036172">
    <property type="protein sequence ID" value="QSZ68275.1"/>
    <property type="molecule type" value="Genomic_DNA"/>
</dbReference>
<dbReference type="KEGG" id="maqe:RJ40_12610"/>
<keyword evidence="2" id="KW-0489">Methyltransferase</keyword>
<evidence type="ECO:0000313" key="2">
    <source>
        <dbReference type="EMBL" id="QSZ68275.1"/>
    </source>
</evidence>
<accession>A0A8A3S820</accession>
<sequence length="173" mass="19484">MIEGRYLEERRTLLRLAGVEDREVLDIGAGPLTLIAASEYDCFVTSIDIDTERLRETERLAEEEGVAKKISFEEADAADLPYGDEAFDIGVCFGTLHHLEPETRHAVLSELARVSYERFIVAEFNEVGFSELHGEDDLAPVDLAWLEEELRAFGCPVVHPLEKMTIFVVEKKA</sequence>
<organism evidence="2 3">
    <name type="scientific">Methanofollis aquaemaris</name>
    <dbReference type="NCBI Taxonomy" id="126734"/>
    <lineage>
        <taxon>Archaea</taxon>
        <taxon>Methanobacteriati</taxon>
        <taxon>Methanobacteriota</taxon>
        <taxon>Stenosarchaea group</taxon>
        <taxon>Methanomicrobia</taxon>
        <taxon>Methanomicrobiales</taxon>
        <taxon>Methanomicrobiaceae</taxon>
        <taxon>Methanofollis</taxon>
    </lineage>
</organism>
<keyword evidence="2" id="KW-0808">Transferase</keyword>
<dbReference type="Pfam" id="PF13649">
    <property type="entry name" value="Methyltransf_25"/>
    <property type="match status" value="1"/>
</dbReference>
<feature type="domain" description="Methyltransferase" evidence="1">
    <location>
        <begin position="24"/>
        <end position="114"/>
    </location>
</feature>
<dbReference type="GO" id="GO:0008168">
    <property type="term" value="F:methyltransferase activity"/>
    <property type="evidence" value="ECO:0007669"/>
    <property type="project" value="UniProtKB-KW"/>
</dbReference>
<gene>
    <name evidence="2" type="ORF">RJ40_12610</name>
</gene>
<dbReference type="InterPro" id="IPR041698">
    <property type="entry name" value="Methyltransf_25"/>
</dbReference>
<dbReference type="CDD" id="cd02440">
    <property type="entry name" value="AdoMet_MTases"/>
    <property type="match status" value="1"/>
</dbReference>
<dbReference type="SUPFAM" id="SSF53335">
    <property type="entry name" value="S-adenosyl-L-methionine-dependent methyltransferases"/>
    <property type="match status" value="1"/>
</dbReference>
<dbReference type="InterPro" id="IPR029063">
    <property type="entry name" value="SAM-dependent_MTases_sf"/>
</dbReference>
<keyword evidence="3" id="KW-1185">Reference proteome</keyword>
<dbReference type="Proteomes" id="UP001042704">
    <property type="component" value="Chromosome"/>
</dbReference>
<name>A0A8A3S820_9EURY</name>
<evidence type="ECO:0000313" key="3">
    <source>
        <dbReference type="Proteomes" id="UP001042704"/>
    </source>
</evidence>
<reference evidence="2" key="2">
    <citation type="submission" date="2019-02" db="EMBL/GenBank/DDBJ databases">
        <authorList>
            <person name="Chen S.-C."/>
            <person name="Chien H.-H."/>
            <person name="Lai M.-C."/>
        </authorList>
    </citation>
    <scope>NUCLEOTIDE SEQUENCE</scope>
    <source>
        <strain evidence="2">N2F9704</strain>
    </source>
</reference>
<evidence type="ECO:0000259" key="1">
    <source>
        <dbReference type="Pfam" id="PF13649"/>
    </source>
</evidence>
<dbReference type="AlphaFoldDB" id="A0A8A3S820"/>